<dbReference type="PANTHER" id="PTHR39332">
    <property type="entry name" value="BLL4707 PROTEIN"/>
    <property type="match status" value="1"/>
</dbReference>
<dbReference type="SUPFAM" id="SSF55961">
    <property type="entry name" value="Bet v1-like"/>
    <property type="match status" value="1"/>
</dbReference>
<evidence type="ECO:0000313" key="1">
    <source>
        <dbReference type="EMBL" id="CAE2291994.1"/>
    </source>
</evidence>
<protein>
    <recommendedName>
        <fullName evidence="2">Bet v I/Major latex protein domain-containing protein</fullName>
    </recommendedName>
</protein>
<evidence type="ECO:0008006" key="2">
    <source>
        <dbReference type="Google" id="ProtNLM"/>
    </source>
</evidence>
<accession>A0A7S4NJF9</accession>
<gene>
    <name evidence="1" type="ORF">GTHE00462_LOCUS11538</name>
</gene>
<reference evidence="1" key="1">
    <citation type="submission" date="2021-01" db="EMBL/GenBank/DDBJ databases">
        <authorList>
            <person name="Corre E."/>
            <person name="Pelletier E."/>
            <person name="Niang G."/>
            <person name="Scheremetjew M."/>
            <person name="Finn R."/>
            <person name="Kale V."/>
            <person name="Holt S."/>
            <person name="Cochrane G."/>
            <person name="Meng A."/>
            <person name="Brown T."/>
            <person name="Cohen L."/>
        </authorList>
    </citation>
    <scope>NUCLEOTIDE SEQUENCE</scope>
    <source>
        <strain evidence="1">CCMP 2712</strain>
    </source>
</reference>
<dbReference type="EMBL" id="HBKN01014826">
    <property type="protein sequence ID" value="CAE2291994.1"/>
    <property type="molecule type" value="Transcribed_RNA"/>
</dbReference>
<name>A0A7S4NJF9_GUITH</name>
<dbReference type="Gene3D" id="3.30.530.20">
    <property type="match status" value="1"/>
</dbReference>
<dbReference type="PANTHER" id="PTHR39332:SF7">
    <property type="entry name" value="SRPBCC FAMILY PROTEIN"/>
    <property type="match status" value="1"/>
</dbReference>
<dbReference type="Pfam" id="PF10604">
    <property type="entry name" value="Polyketide_cyc2"/>
    <property type="match status" value="1"/>
</dbReference>
<dbReference type="InterPro" id="IPR019587">
    <property type="entry name" value="Polyketide_cyclase/dehydratase"/>
</dbReference>
<sequence length="143" mass="16213">MIHACRTFESCRLSAPAEKVWALIRPMSFSWWKLVDKVESTNGTPDQVGSLHALKYKDGQSISINIRELSDIEHFVTWEVVSSDEALPVSSTIHTIRVRRITASNETFVEWSTDFSSDASAEVIQDSKFKKLEAFKDMEAAMK</sequence>
<dbReference type="InterPro" id="IPR023393">
    <property type="entry name" value="START-like_dom_sf"/>
</dbReference>
<dbReference type="AlphaFoldDB" id="A0A7S4NJF9"/>
<proteinExistence type="predicted"/>
<dbReference type="OMA" id="VWHHIKL"/>
<organism evidence="1">
    <name type="scientific">Guillardia theta</name>
    <name type="common">Cryptophyte</name>
    <name type="synonym">Cryptomonas phi</name>
    <dbReference type="NCBI Taxonomy" id="55529"/>
    <lineage>
        <taxon>Eukaryota</taxon>
        <taxon>Cryptophyceae</taxon>
        <taxon>Pyrenomonadales</taxon>
        <taxon>Geminigeraceae</taxon>
        <taxon>Guillardia</taxon>
    </lineage>
</organism>